<dbReference type="RefSeq" id="WP_120675926.1">
    <property type="nucleotide sequence ID" value="NZ_RBAL01000002.1"/>
</dbReference>
<sequence>MRPQRFQQFALDTYQAAGLAAEPWEEKTKRPLGIVVTLPGGSRLWHAINAQARDGDTYDQPEEPVEKDAPEPVPVPELGARIRIADAEHYLSALLNNAGNRELAGVYCYSDREQPGSTRGFGLHFHSGARIFVPFVRAARAGQSPGKDFDLPQEI</sequence>
<dbReference type="Proteomes" id="UP000272474">
    <property type="component" value="Unassembled WGS sequence"/>
</dbReference>
<name>A0A3A9ZBY8_9ACTN</name>
<accession>A0A3A9ZBY8</accession>
<keyword evidence="3" id="KW-1185">Reference proteome</keyword>
<dbReference type="EMBL" id="RBAL01000002">
    <property type="protein sequence ID" value="RKN45831.1"/>
    <property type="molecule type" value="Genomic_DNA"/>
</dbReference>
<evidence type="ECO:0000313" key="2">
    <source>
        <dbReference type="EMBL" id="RKN45831.1"/>
    </source>
</evidence>
<comment type="caution">
    <text evidence="2">The sequence shown here is derived from an EMBL/GenBank/DDBJ whole genome shotgun (WGS) entry which is preliminary data.</text>
</comment>
<evidence type="ECO:0000256" key="1">
    <source>
        <dbReference type="SAM" id="MobiDB-lite"/>
    </source>
</evidence>
<gene>
    <name evidence="2" type="ORF">D7294_05140</name>
</gene>
<dbReference type="OrthoDB" id="4350490at2"/>
<dbReference type="AlphaFoldDB" id="A0A3A9ZBY8"/>
<organism evidence="2 3">
    <name type="scientific">Streptomyces hoynatensis</name>
    <dbReference type="NCBI Taxonomy" id="1141874"/>
    <lineage>
        <taxon>Bacteria</taxon>
        <taxon>Bacillati</taxon>
        <taxon>Actinomycetota</taxon>
        <taxon>Actinomycetes</taxon>
        <taxon>Kitasatosporales</taxon>
        <taxon>Streptomycetaceae</taxon>
        <taxon>Streptomyces</taxon>
    </lineage>
</organism>
<feature type="region of interest" description="Disordered" evidence="1">
    <location>
        <begin position="51"/>
        <end position="74"/>
    </location>
</feature>
<proteinExistence type="predicted"/>
<evidence type="ECO:0000313" key="3">
    <source>
        <dbReference type="Proteomes" id="UP000272474"/>
    </source>
</evidence>
<protein>
    <submittedName>
        <fullName evidence="2">Uncharacterized protein</fullName>
    </submittedName>
</protein>
<reference evidence="2 3" key="1">
    <citation type="journal article" date="2014" name="Int. J. Syst. Evol. Microbiol.">
        <title>Streptomyces hoynatensis sp. nov., isolated from deep marine sediment.</title>
        <authorList>
            <person name="Veyisoglu A."/>
            <person name="Sahin N."/>
        </authorList>
    </citation>
    <scope>NUCLEOTIDE SEQUENCE [LARGE SCALE GENOMIC DNA]</scope>
    <source>
        <strain evidence="2 3">KCTC 29097</strain>
    </source>
</reference>